<dbReference type="RefSeq" id="WP_232516567.1">
    <property type="nucleotide sequence ID" value="NZ_JBHSOG010000023.1"/>
</dbReference>
<protein>
    <submittedName>
        <fullName evidence="1">MinD/ParA family protein</fullName>
    </submittedName>
</protein>
<reference evidence="2" key="1">
    <citation type="journal article" date="2019" name="Int. J. Syst. Evol. Microbiol.">
        <title>The Global Catalogue of Microorganisms (GCM) 10K type strain sequencing project: providing services to taxonomists for standard genome sequencing and annotation.</title>
        <authorList>
            <consortium name="The Broad Institute Genomics Platform"/>
            <consortium name="The Broad Institute Genome Sequencing Center for Infectious Disease"/>
            <person name="Wu L."/>
            <person name="Ma J."/>
        </authorList>
    </citation>
    <scope>NUCLEOTIDE SEQUENCE [LARGE SCALE GENOMIC DNA]</scope>
    <source>
        <strain evidence="2">SHR3</strain>
    </source>
</reference>
<name>A0ABW1ANU2_9RHOO</name>
<accession>A0ABW1ANU2</accession>
<keyword evidence="2" id="KW-1185">Reference proteome</keyword>
<dbReference type="SUPFAM" id="SSF52540">
    <property type="entry name" value="P-loop containing nucleoside triphosphate hydrolases"/>
    <property type="match status" value="1"/>
</dbReference>
<dbReference type="Gene3D" id="3.40.50.300">
    <property type="entry name" value="P-loop containing nucleotide triphosphate hydrolases"/>
    <property type="match status" value="1"/>
</dbReference>
<dbReference type="InterPro" id="IPR027417">
    <property type="entry name" value="P-loop_NTPase"/>
</dbReference>
<proteinExistence type="predicted"/>
<evidence type="ECO:0000313" key="1">
    <source>
        <dbReference type="EMBL" id="MFC5768960.1"/>
    </source>
</evidence>
<dbReference type="Proteomes" id="UP001595974">
    <property type="component" value="Unassembled WGS sequence"/>
</dbReference>
<comment type="caution">
    <text evidence="1">The sequence shown here is derived from an EMBL/GenBank/DDBJ whole genome shotgun (WGS) entry which is preliminary data.</text>
</comment>
<gene>
    <name evidence="1" type="ORF">ACFPTN_06210</name>
</gene>
<dbReference type="EMBL" id="JBHSOG010000023">
    <property type="protein sequence ID" value="MFC5768960.1"/>
    <property type="molecule type" value="Genomic_DNA"/>
</dbReference>
<evidence type="ECO:0000313" key="2">
    <source>
        <dbReference type="Proteomes" id="UP001595974"/>
    </source>
</evidence>
<organism evidence="1 2">
    <name type="scientific">Thauera sinica</name>
    <dbReference type="NCBI Taxonomy" id="2665146"/>
    <lineage>
        <taxon>Bacteria</taxon>
        <taxon>Pseudomonadati</taxon>
        <taxon>Pseudomonadota</taxon>
        <taxon>Betaproteobacteria</taxon>
        <taxon>Rhodocyclales</taxon>
        <taxon>Zoogloeaceae</taxon>
        <taxon>Thauera</taxon>
    </lineage>
</organism>
<sequence length="269" mass="27749">MADAREDQAAGLRRLFRRSPPQVAALYSAGRLRAENAVMAAHRIAGHALRVLVIDEAEGEAGLGGALGLGAGPDLLQLLDGRTLLSSVVQPVPGLLGRVPAAAAALTLPLLDDARRTCLFEALRILHRHAGFVLIHADGAAAAEPSALVHAAPRRLLVAEASACGATEAYQAIKQLAAGGAGSVDVAVCRARGRADAAAFFASLDTLVRRHVGVPLAWLGEVERDDLAAGLARPVLAARPGRPAAPAARRYTSWARLPACGTADARSHG</sequence>